<dbReference type="InterPro" id="IPR001486">
    <property type="entry name" value="Hemoglobin_trunc"/>
</dbReference>
<dbReference type="CDD" id="cd14775">
    <property type="entry name" value="TrHb2_O-like"/>
    <property type="match status" value="1"/>
</dbReference>
<keyword evidence="3" id="KW-0479">Metal-binding</keyword>
<dbReference type="SUPFAM" id="SSF46458">
    <property type="entry name" value="Globin-like"/>
    <property type="match status" value="1"/>
</dbReference>
<evidence type="ECO:0000313" key="6">
    <source>
        <dbReference type="EMBL" id="MER6427489.1"/>
    </source>
</evidence>
<evidence type="ECO:0000256" key="5">
    <source>
        <dbReference type="SAM" id="MobiDB-lite"/>
    </source>
</evidence>
<dbReference type="Gene3D" id="1.10.490.10">
    <property type="entry name" value="Globins"/>
    <property type="match status" value="1"/>
</dbReference>
<evidence type="ECO:0000256" key="1">
    <source>
        <dbReference type="ARBA" id="ARBA00022448"/>
    </source>
</evidence>
<keyword evidence="4" id="KW-0408">Iron</keyword>
<dbReference type="Proteomes" id="UP001470023">
    <property type="component" value="Unassembled WGS sequence"/>
</dbReference>
<accession>A0ABV1U1B4</accession>
<feature type="region of interest" description="Disordered" evidence="5">
    <location>
        <begin position="126"/>
        <end position="145"/>
    </location>
</feature>
<dbReference type="RefSeq" id="WP_073890581.1">
    <property type="nucleotide sequence ID" value="NZ_JBEOYA010000015.1"/>
</dbReference>
<dbReference type="InterPro" id="IPR009050">
    <property type="entry name" value="Globin-like_sf"/>
</dbReference>
<reference evidence="6 7" key="1">
    <citation type="submission" date="2024-06" db="EMBL/GenBank/DDBJ databases">
        <title>The Natural Products Discovery Center: Release of the First 8490 Sequenced Strains for Exploring Actinobacteria Biosynthetic Diversity.</title>
        <authorList>
            <person name="Kalkreuter E."/>
            <person name="Kautsar S.A."/>
            <person name="Yang D."/>
            <person name="Bader C.D."/>
            <person name="Teijaro C.N."/>
            <person name="Fluegel L."/>
            <person name="Davis C.M."/>
            <person name="Simpson J.R."/>
            <person name="Lauterbach L."/>
            <person name="Steele A.D."/>
            <person name="Gui C."/>
            <person name="Meng S."/>
            <person name="Li G."/>
            <person name="Viehrig K."/>
            <person name="Ye F."/>
            <person name="Su P."/>
            <person name="Kiefer A.F."/>
            <person name="Nichols A."/>
            <person name="Cepeda A.J."/>
            <person name="Yan W."/>
            <person name="Fan B."/>
            <person name="Jiang Y."/>
            <person name="Adhikari A."/>
            <person name="Zheng C.-J."/>
            <person name="Schuster L."/>
            <person name="Cowan T.M."/>
            <person name="Smanski M.J."/>
            <person name="Chevrette M.G."/>
            <person name="De Carvalho L.P.S."/>
            <person name="Shen B."/>
        </authorList>
    </citation>
    <scope>NUCLEOTIDE SEQUENCE [LARGE SCALE GENOMIC DNA]</scope>
    <source>
        <strain evidence="6 7">NPDC001166</strain>
    </source>
</reference>
<gene>
    <name evidence="6" type="ORF">ABT272_07040</name>
</gene>
<evidence type="ECO:0000256" key="2">
    <source>
        <dbReference type="ARBA" id="ARBA00022617"/>
    </source>
</evidence>
<keyword evidence="2" id="KW-0349">Heme</keyword>
<dbReference type="Pfam" id="PF01152">
    <property type="entry name" value="Bac_globin"/>
    <property type="match status" value="1"/>
</dbReference>
<evidence type="ECO:0000313" key="7">
    <source>
        <dbReference type="Proteomes" id="UP001470023"/>
    </source>
</evidence>
<dbReference type="EMBL" id="JBEPAZ010000004">
    <property type="protein sequence ID" value="MER6427489.1"/>
    <property type="molecule type" value="Genomic_DNA"/>
</dbReference>
<dbReference type="InterPro" id="IPR012292">
    <property type="entry name" value="Globin/Proto"/>
</dbReference>
<evidence type="ECO:0000256" key="3">
    <source>
        <dbReference type="ARBA" id="ARBA00022723"/>
    </source>
</evidence>
<protein>
    <submittedName>
        <fullName evidence="6">Group II truncated hemoglobin</fullName>
    </submittedName>
</protein>
<evidence type="ECO:0000256" key="4">
    <source>
        <dbReference type="ARBA" id="ARBA00023004"/>
    </source>
</evidence>
<name>A0ABV1U1B4_9ACTN</name>
<keyword evidence="1" id="KW-0813">Transport</keyword>
<sequence>MTTMYEHVGGEKALRRFAEHFHRTVLDDPLLAPLFRAGSPDHADHLAAFFTEMLGGPARYTGELGGFIALLRAHVGMRITPEMSERFVTLMLASADAVGLPDDDRFRKAFTANVEKAAGFTTKASQDENHPMLQPPYPELGRWQW</sequence>
<proteinExistence type="predicted"/>
<comment type="caution">
    <text evidence="6">The sequence shown here is derived from an EMBL/GenBank/DDBJ whole genome shotgun (WGS) entry which is preliminary data.</text>
</comment>
<keyword evidence="7" id="KW-1185">Reference proteome</keyword>
<organism evidence="6 7">
    <name type="scientific">Streptomyces sp. 900105245</name>
    <dbReference type="NCBI Taxonomy" id="3154379"/>
    <lineage>
        <taxon>Bacteria</taxon>
        <taxon>Bacillati</taxon>
        <taxon>Actinomycetota</taxon>
        <taxon>Actinomycetes</taxon>
        <taxon>Kitasatosporales</taxon>
        <taxon>Streptomycetaceae</taxon>
        <taxon>Streptomyces</taxon>
    </lineage>
</organism>